<dbReference type="Gene3D" id="3.10.450.50">
    <property type="match status" value="1"/>
</dbReference>
<proteinExistence type="predicted"/>
<accession>C9QDN9</accession>
<reference evidence="2 5" key="1">
    <citation type="submission" date="2009-10" db="EMBL/GenBank/DDBJ databases">
        <authorList>
            <consortium name="Los Alamos National Laboratory (LANL)"/>
            <consortium name="National Microbial Pathogen Data Resource (NMPDR)"/>
            <person name="Munk A.C."/>
            <person name="Chertkov O."/>
            <person name="Tapia R."/>
            <person name="Green L."/>
            <person name="Rogers Y."/>
            <person name="Detter J.C."/>
            <person name="Bruce D."/>
            <person name="Brettin T.S."/>
            <person name="Colwell R.R."/>
            <person name="Huq A."/>
            <person name="Grim C.J."/>
            <person name="Hasan N.A."/>
            <person name="Bartels D."/>
            <person name="Vonstein V."/>
        </authorList>
    </citation>
    <scope>NUCLEOTIDE SEQUENCE [LARGE SCALE GENOMIC DNA]</scope>
    <source>
        <strain evidence="2 5">CIP 102891</strain>
    </source>
</reference>
<sequence>MKAVWLVTLGTLSFFSYGSIDYKKPQTPSELHLLFSEYFSKKDTTGLATLFHEDAVLVLNAEGKLAKGKEAIAQSLKGYMQGDVEMVTHDVSIHINGDTALIRSNWEIPNVQTGMALEVMKYSDGGWLYFIDNPNGF</sequence>
<reference evidence="3" key="2">
    <citation type="submission" date="2011-08" db="EMBL/GenBank/DDBJ databases">
        <authorList>
            <person name="Hoffman M."/>
            <person name="Strain E.A."/>
            <person name="Brown E."/>
            <person name="Allard M.W."/>
        </authorList>
    </citation>
    <scope>NUCLEOTIDE SEQUENCE</scope>
    <source>
        <strain evidence="3">CIP 102891</strain>
    </source>
</reference>
<comment type="caution">
    <text evidence="3">The sequence shown here is derived from an EMBL/GenBank/DDBJ whole genome shotgun (WGS) entry which is preliminary data.</text>
</comment>
<name>C9QDN9_VIBOR</name>
<dbReference type="EMBL" id="ACZV01000004">
    <property type="protein sequence ID" value="EEX93941.1"/>
    <property type="molecule type" value="Genomic_DNA"/>
</dbReference>
<dbReference type="SUPFAM" id="SSF54427">
    <property type="entry name" value="NTF2-like"/>
    <property type="match status" value="1"/>
</dbReference>
<dbReference type="AlphaFoldDB" id="C9QDN9"/>
<reference evidence="3 4" key="3">
    <citation type="journal article" date="2012" name="Int. J. Syst. Evol. Microbiol.">
        <title>Vibrio caribbeanicus sp. nov., isolated from the marine sponge Scleritoderma cyanea.</title>
        <authorList>
            <person name="Hoffmann M."/>
            <person name="Monday S.R."/>
            <person name="Allard M.W."/>
            <person name="Strain E.A."/>
            <person name="Whittaker P."/>
            <person name="Naum M."/>
            <person name="McCarthy P.J."/>
            <person name="Lopez J.V."/>
            <person name="Fischer M."/>
            <person name="Brown E.W."/>
        </authorList>
    </citation>
    <scope>NUCLEOTIDE SEQUENCE [LARGE SCALE GENOMIC DNA]</scope>
    <source>
        <strain evidence="3">CIP 102891</strain>
        <strain evidence="4">CIP 102891 / ATCC 33934</strain>
    </source>
</reference>
<keyword evidence="5" id="KW-1185">Reference proteome</keyword>
<evidence type="ECO:0000313" key="4">
    <source>
        <dbReference type="Proteomes" id="UP000002817"/>
    </source>
</evidence>
<dbReference type="eggNOG" id="COG4319">
    <property type="taxonomic scope" value="Bacteria"/>
</dbReference>
<organism evidence="3 4">
    <name type="scientific">Vibrio orientalis CIP 102891 = ATCC 33934</name>
    <dbReference type="NCBI Taxonomy" id="675816"/>
    <lineage>
        <taxon>Bacteria</taxon>
        <taxon>Pseudomonadati</taxon>
        <taxon>Pseudomonadota</taxon>
        <taxon>Gammaproteobacteria</taxon>
        <taxon>Vibrionales</taxon>
        <taxon>Vibrionaceae</taxon>
        <taxon>Vibrio</taxon>
        <taxon>Vibrio oreintalis group</taxon>
    </lineage>
</organism>
<dbReference type="Proteomes" id="UP000002817">
    <property type="component" value="Unassembled WGS sequence"/>
</dbReference>
<dbReference type="STRING" id="675816.VIA_001099"/>
<dbReference type="EMBL" id="AFWH01000040">
    <property type="protein sequence ID" value="EGU48393.1"/>
    <property type="molecule type" value="Genomic_DNA"/>
</dbReference>
<gene>
    <name evidence="2" type="ORF">VIA_001099</name>
    <name evidence="3" type="ORF">VIOR3934_14822</name>
</gene>
<evidence type="ECO:0000313" key="3">
    <source>
        <dbReference type="EMBL" id="EGU48393.1"/>
    </source>
</evidence>
<evidence type="ECO:0000259" key="1">
    <source>
        <dbReference type="Pfam" id="PF14534"/>
    </source>
</evidence>
<protein>
    <recommendedName>
        <fullName evidence="1">DUF4440 domain-containing protein</fullName>
    </recommendedName>
</protein>
<feature type="domain" description="DUF4440" evidence="1">
    <location>
        <begin position="35"/>
        <end position="128"/>
    </location>
</feature>
<dbReference type="Proteomes" id="UP000003515">
    <property type="component" value="Unassembled WGS sequence"/>
</dbReference>
<dbReference type="InterPro" id="IPR032710">
    <property type="entry name" value="NTF2-like_dom_sf"/>
</dbReference>
<dbReference type="RefSeq" id="WP_004411609.1">
    <property type="nucleotide sequence ID" value="NZ_ACZV01000004.1"/>
</dbReference>
<dbReference type="InterPro" id="IPR027843">
    <property type="entry name" value="DUF4440"/>
</dbReference>
<evidence type="ECO:0000313" key="2">
    <source>
        <dbReference type="EMBL" id="EEX93941.1"/>
    </source>
</evidence>
<dbReference type="OrthoDB" id="7375616at2"/>
<dbReference type="Pfam" id="PF14534">
    <property type="entry name" value="DUF4440"/>
    <property type="match status" value="1"/>
</dbReference>
<dbReference type="PATRIC" id="fig|675816.5.peg.3043"/>
<evidence type="ECO:0000313" key="5">
    <source>
        <dbReference type="Proteomes" id="UP000003515"/>
    </source>
</evidence>